<evidence type="ECO:0000313" key="3">
    <source>
        <dbReference type="EMBL" id="OIO30105.1"/>
    </source>
</evidence>
<dbReference type="Proteomes" id="UP000185769">
    <property type="component" value="Unassembled WGS sequence"/>
</dbReference>
<accession>A0A1J4V496</accession>
<dbReference type="SMART" id="SM00530">
    <property type="entry name" value="HTH_XRE"/>
    <property type="match status" value="1"/>
</dbReference>
<dbReference type="Gene3D" id="1.10.260.40">
    <property type="entry name" value="lambda repressor-like DNA-binding domains"/>
    <property type="match status" value="1"/>
</dbReference>
<dbReference type="InterPro" id="IPR010982">
    <property type="entry name" value="Lambda_DNA-bd_dom_sf"/>
</dbReference>
<dbReference type="STRING" id="1805280.AUJ22_00070"/>
<dbReference type="Pfam" id="PF01381">
    <property type="entry name" value="HTH_3"/>
    <property type="match status" value="1"/>
</dbReference>
<dbReference type="PANTHER" id="PTHR46558:SF3">
    <property type="entry name" value="TRANSCRIPTIONAL REGULATOR"/>
    <property type="match status" value="1"/>
</dbReference>
<organism evidence="3 4">
    <name type="scientific">Candidatus Nomurabacteria bacterium CG1_02_31_12</name>
    <dbReference type="NCBI Taxonomy" id="1805280"/>
    <lineage>
        <taxon>Bacteria</taxon>
        <taxon>Candidatus Nomuraibacteriota</taxon>
    </lineage>
</organism>
<gene>
    <name evidence="3" type="ORF">AUJ22_00070</name>
</gene>
<name>A0A1J4V496_9BACT</name>
<reference evidence="3 4" key="1">
    <citation type="journal article" date="2016" name="Environ. Microbiol.">
        <title>Genomic resolution of a cold subsurface aquifer community provides metabolic insights for novel microbes adapted to high CO concentrations.</title>
        <authorList>
            <person name="Probst A.J."/>
            <person name="Castelle C.J."/>
            <person name="Singh A."/>
            <person name="Brown C.T."/>
            <person name="Anantharaman K."/>
            <person name="Sharon I."/>
            <person name="Hug L.A."/>
            <person name="Burstein D."/>
            <person name="Emerson J.B."/>
            <person name="Thomas B.C."/>
            <person name="Banfield J.F."/>
        </authorList>
    </citation>
    <scope>NUCLEOTIDE SEQUENCE [LARGE SCALE GENOMIC DNA]</scope>
    <source>
        <strain evidence="3">CG1_02_31_12</strain>
    </source>
</reference>
<dbReference type="InterPro" id="IPR001387">
    <property type="entry name" value="Cro/C1-type_HTH"/>
</dbReference>
<proteinExistence type="predicted"/>
<evidence type="ECO:0000313" key="4">
    <source>
        <dbReference type="Proteomes" id="UP000185769"/>
    </source>
</evidence>
<keyword evidence="1" id="KW-0238">DNA-binding</keyword>
<evidence type="ECO:0000259" key="2">
    <source>
        <dbReference type="PROSITE" id="PS50943"/>
    </source>
</evidence>
<comment type="caution">
    <text evidence="3">The sequence shown here is derived from an EMBL/GenBank/DDBJ whole genome shotgun (WGS) entry which is preliminary data.</text>
</comment>
<dbReference type="GO" id="GO:0003677">
    <property type="term" value="F:DNA binding"/>
    <property type="evidence" value="ECO:0007669"/>
    <property type="project" value="UniProtKB-KW"/>
</dbReference>
<dbReference type="CDD" id="cd00093">
    <property type="entry name" value="HTH_XRE"/>
    <property type="match status" value="1"/>
</dbReference>
<feature type="domain" description="HTH cro/C1-type" evidence="2">
    <location>
        <begin position="34"/>
        <end position="88"/>
    </location>
</feature>
<sequence>MTNFTKLKSEALKDPKVKEAYDSLELEFSIIRQILDKRLKRGISQKDLAKKIGTGQSAISRLESGNYNPTLSFLKKVSEALGSKLEVKI</sequence>
<dbReference type="PANTHER" id="PTHR46558">
    <property type="entry name" value="TRACRIPTIONAL REGULATORY PROTEIN-RELATED-RELATED"/>
    <property type="match status" value="1"/>
</dbReference>
<evidence type="ECO:0000256" key="1">
    <source>
        <dbReference type="ARBA" id="ARBA00023125"/>
    </source>
</evidence>
<dbReference type="SUPFAM" id="SSF47413">
    <property type="entry name" value="lambda repressor-like DNA-binding domains"/>
    <property type="match status" value="1"/>
</dbReference>
<protein>
    <submittedName>
        <fullName evidence="3">Transcriptional regulator</fullName>
    </submittedName>
</protein>
<dbReference type="AlphaFoldDB" id="A0A1J4V496"/>
<dbReference type="EMBL" id="MNVM01000002">
    <property type="protein sequence ID" value="OIO30105.1"/>
    <property type="molecule type" value="Genomic_DNA"/>
</dbReference>
<dbReference type="PROSITE" id="PS50943">
    <property type="entry name" value="HTH_CROC1"/>
    <property type="match status" value="1"/>
</dbReference>